<feature type="transmembrane region" description="Helical" evidence="1">
    <location>
        <begin position="83"/>
        <end position="106"/>
    </location>
</feature>
<dbReference type="AlphaFoldDB" id="A0A345YH86"/>
<feature type="transmembrane region" description="Helical" evidence="1">
    <location>
        <begin position="140"/>
        <end position="160"/>
    </location>
</feature>
<feature type="transmembrane region" description="Helical" evidence="1">
    <location>
        <begin position="48"/>
        <end position="71"/>
    </location>
</feature>
<dbReference type="EMBL" id="CP031357">
    <property type="protein sequence ID" value="AXK43288.1"/>
    <property type="molecule type" value="Genomic_DNA"/>
</dbReference>
<gene>
    <name evidence="2" type="ORF">DVR09_14075</name>
</gene>
<keyword evidence="3" id="KW-1185">Reference proteome</keyword>
<feature type="transmembrane region" description="Helical" evidence="1">
    <location>
        <begin position="172"/>
        <end position="191"/>
    </location>
</feature>
<organism evidence="2 3">
    <name type="scientific">Erythrobacter aureus</name>
    <dbReference type="NCBI Taxonomy" id="2182384"/>
    <lineage>
        <taxon>Bacteria</taxon>
        <taxon>Pseudomonadati</taxon>
        <taxon>Pseudomonadota</taxon>
        <taxon>Alphaproteobacteria</taxon>
        <taxon>Sphingomonadales</taxon>
        <taxon>Erythrobacteraceae</taxon>
        <taxon>Erythrobacter/Porphyrobacter group</taxon>
        <taxon>Erythrobacter</taxon>
    </lineage>
</organism>
<keyword evidence="1" id="KW-1133">Transmembrane helix</keyword>
<evidence type="ECO:0000256" key="1">
    <source>
        <dbReference type="SAM" id="Phobius"/>
    </source>
</evidence>
<proteinExistence type="predicted"/>
<evidence type="ECO:0000313" key="2">
    <source>
        <dbReference type="EMBL" id="AXK43288.1"/>
    </source>
</evidence>
<dbReference type="OrthoDB" id="9797190at2"/>
<evidence type="ECO:0008006" key="4">
    <source>
        <dbReference type="Google" id="ProtNLM"/>
    </source>
</evidence>
<sequence>MPIRAAALLAAALCLAVYPLLLTGVDFDAALLEHPAAMVELDGAAILWLERAMLADMLGFYLLQIPIAIFLHLRLRANPVMNYATVFGVGYCLIGAIGAAALSVAWPTLSALYQSAPNEAARIALRDSFTTISAVVNVGLWGRAEFLLGALWWILIGFAADGTMRAFRAASWVLGGATAMAWLGNLVSAPLLAEPALMAYMVLVPVWLITMVVGVRPPNA</sequence>
<evidence type="ECO:0000313" key="3">
    <source>
        <dbReference type="Proteomes" id="UP000254508"/>
    </source>
</evidence>
<dbReference type="Proteomes" id="UP000254508">
    <property type="component" value="Chromosome"/>
</dbReference>
<keyword evidence="1" id="KW-0812">Transmembrane</keyword>
<dbReference type="KEGG" id="err:DVR09_14075"/>
<reference evidence="3" key="1">
    <citation type="submission" date="2018-07" db="EMBL/GenBank/DDBJ databases">
        <title>Genome sequence of Erythrobacter strain YH-07, an antagonistic bacterium isolated from Yellow Sea.</title>
        <authorList>
            <person name="Tang T."/>
            <person name="Liu Q."/>
            <person name="Sun X."/>
        </authorList>
    </citation>
    <scope>NUCLEOTIDE SEQUENCE [LARGE SCALE GENOMIC DNA]</scope>
    <source>
        <strain evidence="3">YH-07</strain>
    </source>
</reference>
<accession>A0A345YH86</accession>
<feature type="transmembrane region" description="Helical" evidence="1">
    <location>
        <begin position="197"/>
        <end position="215"/>
    </location>
</feature>
<protein>
    <recommendedName>
        <fullName evidence="4">DUF4386 family protein</fullName>
    </recommendedName>
</protein>
<keyword evidence="1" id="KW-0472">Membrane</keyword>
<name>A0A345YH86_9SPHN</name>